<dbReference type="InterPro" id="IPR048365">
    <property type="entry name" value="TNP-like_RNaseH_N"/>
</dbReference>
<dbReference type="AlphaFoldDB" id="A0A8K0CMB7"/>
<evidence type="ECO:0000256" key="1">
    <source>
        <dbReference type="SAM" id="MobiDB-lite"/>
    </source>
</evidence>
<dbReference type="Proteomes" id="UP000801492">
    <property type="component" value="Unassembled WGS sequence"/>
</dbReference>
<feature type="compositionally biased region" description="Basic and acidic residues" evidence="1">
    <location>
        <begin position="12"/>
        <end position="21"/>
    </location>
</feature>
<evidence type="ECO:0000313" key="4">
    <source>
        <dbReference type="Proteomes" id="UP000801492"/>
    </source>
</evidence>
<feature type="region of interest" description="Disordered" evidence="1">
    <location>
        <begin position="1"/>
        <end position="43"/>
    </location>
</feature>
<organism evidence="3 4">
    <name type="scientific">Ignelater luminosus</name>
    <name type="common">Cucubano</name>
    <name type="synonym">Pyrophorus luminosus</name>
    <dbReference type="NCBI Taxonomy" id="2038154"/>
    <lineage>
        <taxon>Eukaryota</taxon>
        <taxon>Metazoa</taxon>
        <taxon>Ecdysozoa</taxon>
        <taxon>Arthropoda</taxon>
        <taxon>Hexapoda</taxon>
        <taxon>Insecta</taxon>
        <taxon>Pterygota</taxon>
        <taxon>Neoptera</taxon>
        <taxon>Endopterygota</taxon>
        <taxon>Coleoptera</taxon>
        <taxon>Polyphaga</taxon>
        <taxon>Elateriformia</taxon>
        <taxon>Elateroidea</taxon>
        <taxon>Elateridae</taxon>
        <taxon>Agrypninae</taxon>
        <taxon>Pyrophorini</taxon>
        <taxon>Ignelater</taxon>
    </lineage>
</organism>
<dbReference type="EMBL" id="VTPC01085296">
    <property type="protein sequence ID" value="KAF2887073.1"/>
    <property type="molecule type" value="Genomic_DNA"/>
</dbReference>
<reference evidence="3" key="1">
    <citation type="submission" date="2019-08" db="EMBL/GenBank/DDBJ databases">
        <title>The genome of the North American firefly Photinus pyralis.</title>
        <authorList>
            <consortium name="Photinus pyralis genome working group"/>
            <person name="Fallon T.R."/>
            <person name="Sander Lower S.E."/>
            <person name="Weng J.-K."/>
        </authorList>
    </citation>
    <scope>NUCLEOTIDE SEQUENCE</scope>
    <source>
        <strain evidence="3">TRF0915ILg1</strain>
        <tissue evidence="3">Whole body</tissue>
    </source>
</reference>
<protein>
    <recommendedName>
        <fullName evidence="2">Transposable element P transposase-like RNase H domain-containing protein</fullName>
    </recommendedName>
</protein>
<sequence length="132" mass="15115">PSEPTTPQVEHFSNDERKCDPFEPTETTKNTCSRSSSPQRNTMTDLSKDCILCADEMSLKNNFFYNVSEDDIIEFHNTDGSKRYEPANSALVLMAGGIYVNWKQPLAYFFVNESCPVQDLRNIVFGCIEKWQ</sequence>
<dbReference type="OrthoDB" id="8190203at2759"/>
<feature type="domain" description="Transposable element P transposase-like RNase H" evidence="2">
    <location>
        <begin position="42"/>
        <end position="130"/>
    </location>
</feature>
<evidence type="ECO:0000259" key="2">
    <source>
        <dbReference type="Pfam" id="PF21787"/>
    </source>
</evidence>
<feature type="compositionally biased region" description="Polar residues" evidence="1">
    <location>
        <begin position="25"/>
        <end position="43"/>
    </location>
</feature>
<proteinExistence type="predicted"/>
<gene>
    <name evidence="3" type="ORF">ILUMI_19100</name>
</gene>
<keyword evidence="4" id="KW-1185">Reference proteome</keyword>
<evidence type="ECO:0000313" key="3">
    <source>
        <dbReference type="EMBL" id="KAF2887073.1"/>
    </source>
</evidence>
<name>A0A8K0CMB7_IGNLU</name>
<accession>A0A8K0CMB7</accession>
<feature type="non-terminal residue" evidence="3">
    <location>
        <position position="1"/>
    </location>
</feature>
<dbReference type="Pfam" id="PF21787">
    <property type="entry name" value="TNP-like_RNaseH_N"/>
    <property type="match status" value="1"/>
</dbReference>
<feature type="non-terminal residue" evidence="3">
    <location>
        <position position="132"/>
    </location>
</feature>
<comment type="caution">
    <text evidence="3">The sequence shown here is derived from an EMBL/GenBank/DDBJ whole genome shotgun (WGS) entry which is preliminary data.</text>
</comment>